<evidence type="ECO:0000313" key="1">
    <source>
        <dbReference type="EMBL" id="GBQ75794.1"/>
    </source>
</evidence>
<organism evidence="1 2">
    <name type="scientific">Acetobacter malorum DSM 14337</name>
    <dbReference type="NCBI Taxonomy" id="1307910"/>
    <lineage>
        <taxon>Bacteria</taxon>
        <taxon>Pseudomonadati</taxon>
        <taxon>Pseudomonadota</taxon>
        <taxon>Alphaproteobacteria</taxon>
        <taxon>Acetobacterales</taxon>
        <taxon>Acetobacteraceae</taxon>
        <taxon>Acetobacter</taxon>
    </lineage>
</organism>
<evidence type="ECO:0008006" key="3">
    <source>
        <dbReference type="Google" id="ProtNLM"/>
    </source>
</evidence>
<proteinExistence type="predicted"/>
<dbReference type="GeneID" id="29555807"/>
<keyword evidence="2" id="KW-1185">Reference proteome</keyword>
<dbReference type="RefSeq" id="WP_061505424.1">
    <property type="nucleotide sequence ID" value="NZ_BAPF01000003.1"/>
</dbReference>
<dbReference type="Proteomes" id="UP001065047">
    <property type="component" value="Unassembled WGS sequence"/>
</dbReference>
<reference evidence="1" key="1">
    <citation type="submission" date="2013-04" db="EMBL/GenBank/DDBJ databases">
        <title>The genome sequencing project of 58 acetic acid bacteria.</title>
        <authorList>
            <person name="Okamoto-Kainuma A."/>
            <person name="Ishikawa M."/>
            <person name="Umino S."/>
            <person name="Koizumi Y."/>
            <person name="Shiwa Y."/>
            <person name="Yoshikawa H."/>
            <person name="Matsutani M."/>
            <person name="Matsushita K."/>
        </authorList>
    </citation>
    <scope>NUCLEOTIDE SEQUENCE</scope>
    <source>
        <strain evidence="1">DSM 14337</strain>
    </source>
</reference>
<protein>
    <recommendedName>
        <fullName evidence="3">DUF433 domain-containing protein</fullName>
    </recommendedName>
</protein>
<evidence type="ECO:0000313" key="2">
    <source>
        <dbReference type="Proteomes" id="UP001065047"/>
    </source>
</evidence>
<gene>
    <name evidence="1" type="ORF">AA14337_0330</name>
</gene>
<accession>A0ABQ0PMA6</accession>
<comment type="caution">
    <text evidence="1">The sequence shown here is derived from an EMBL/GenBank/DDBJ whole genome shotgun (WGS) entry which is preliminary data.</text>
</comment>
<name>A0ABQ0PMA6_9PROT</name>
<dbReference type="EMBL" id="BAPF01000003">
    <property type="protein sequence ID" value="GBQ75794.1"/>
    <property type="molecule type" value="Genomic_DNA"/>
</dbReference>
<sequence length="230" mass="25547">MDAQTLVGVGLYTPSEAGRLIGVQPQKIIRWLRGHAVGGKHYDPLWKPQIDLEDGHTYISFRDMLEARVAAELIKAGISPQKLRRAIDLATEVMGERPLATQWLKTDGKSVFLQIAKDNLDEEPECLDLFKKQYAFPRVVKDSLRDIEFDGNYPAKWWPRGQKAGILIDPERSFGKPIEQETSVPAEQLANAVKAEGSIEKAAKAWSVSVKAVRKAVAFQEQIASAVLAA</sequence>